<proteinExistence type="inferred from homology"/>
<protein>
    <submittedName>
        <fullName evidence="9">Reverse transcriptase</fullName>
        <ecNumber evidence="9">2.7.7.49</ecNumber>
    </submittedName>
</protein>
<organism evidence="9 10">
    <name type="scientific">Mucinivorans hirudinis</name>
    <dbReference type="NCBI Taxonomy" id="1433126"/>
    <lineage>
        <taxon>Bacteria</taxon>
        <taxon>Pseudomonadati</taxon>
        <taxon>Bacteroidota</taxon>
        <taxon>Bacteroidia</taxon>
        <taxon>Bacteroidales</taxon>
        <taxon>Rikenellaceae</taxon>
        <taxon>Mucinivorans</taxon>
    </lineage>
</organism>
<evidence type="ECO:0000256" key="3">
    <source>
        <dbReference type="ARBA" id="ARBA00022723"/>
    </source>
</evidence>
<evidence type="ECO:0000256" key="6">
    <source>
        <dbReference type="ARBA" id="ARBA00023118"/>
    </source>
</evidence>
<dbReference type="GO" id="GO:0003964">
    <property type="term" value="F:RNA-directed DNA polymerase activity"/>
    <property type="evidence" value="ECO:0007669"/>
    <property type="project" value="UniProtKB-KW"/>
</dbReference>
<dbReference type="Gene3D" id="3.10.10.10">
    <property type="entry name" value="HIV Type 1 Reverse Transcriptase, subunit A, domain 1"/>
    <property type="match status" value="1"/>
</dbReference>
<dbReference type="Proteomes" id="UP000027616">
    <property type="component" value="Chromosome I"/>
</dbReference>
<dbReference type="OrthoDB" id="9780724at2"/>
<dbReference type="Pfam" id="PF00078">
    <property type="entry name" value="RVT_1"/>
    <property type="match status" value="1"/>
</dbReference>
<keyword evidence="4" id="KW-0460">Magnesium</keyword>
<evidence type="ECO:0000313" key="9">
    <source>
        <dbReference type="EMBL" id="CDN31914.1"/>
    </source>
</evidence>
<name>A0A060RDL6_9BACT</name>
<evidence type="ECO:0000256" key="2">
    <source>
        <dbReference type="ARBA" id="ARBA00022695"/>
    </source>
</evidence>
<keyword evidence="10" id="KW-1185">Reference proteome</keyword>
<dbReference type="InterPro" id="IPR043128">
    <property type="entry name" value="Rev_trsase/Diguanyl_cyclase"/>
</dbReference>
<dbReference type="Gene3D" id="3.30.70.270">
    <property type="match status" value="1"/>
</dbReference>
<keyword evidence="1 9" id="KW-0808">Transferase</keyword>
<evidence type="ECO:0000256" key="5">
    <source>
        <dbReference type="ARBA" id="ARBA00022918"/>
    </source>
</evidence>
<reference evidence="9 10" key="1">
    <citation type="journal article" date="2015" name="Genome Announc.">
        <title>Complete Genome Sequence of the Novel Leech Symbiont Mucinivorans hirudinis M3T.</title>
        <authorList>
            <person name="Nelson M.C."/>
            <person name="Bomar L."/>
            <person name="Graf J."/>
        </authorList>
    </citation>
    <scope>NUCLEOTIDE SEQUENCE [LARGE SCALE GENOMIC DNA]</scope>
    <source>
        <strain evidence="10">M3</strain>
    </source>
</reference>
<dbReference type="PRINTS" id="PR00866">
    <property type="entry name" value="RNADNAPOLMS"/>
</dbReference>
<evidence type="ECO:0000259" key="8">
    <source>
        <dbReference type="Pfam" id="PF00078"/>
    </source>
</evidence>
<dbReference type="EMBL" id="HG934468">
    <property type="protein sequence ID" value="CDN31914.1"/>
    <property type="molecule type" value="Genomic_DNA"/>
</dbReference>
<keyword evidence="6" id="KW-0051">Antiviral defense</keyword>
<sequence length="286" mass="33267">MITNIKHLCYILKTDINNIQNIIDNIGDYYISWEKIKIDKNTGNPVIINGQPKKRQLNSTKIELKKIQKRIYRFLLSHVDIPSYAYGGVAKKDNVLNAKHHQGNKYIFTTDLKSYFPSINNTQVFDFFIEIGCTPTISRILTQLTTYKYQLPQGVPTSTLLANLLFMKTGIKLEVFAVQNDIKFSSFVDDLTFSSKKCFKDKVQDILDILKQDGYRISHNKTFYKTNNPIITGVVCQNNRLKLEHSYYKRLVRLNAETKEHSDNDIKRKSYDGLRRYCNKVKSTNK</sequence>
<dbReference type="STRING" id="1433126.BN938_1834"/>
<dbReference type="SUPFAM" id="SSF56672">
    <property type="entry name" value="DNA/RNA polymerases"/>
    <property type="match status" value="1"/>
</dbReference>
<dbReference type="GO" id="GO:0003723">
    <property type="term" value="F:RNA binding"/>
    <property type="evidence" value="ECO:0007669"/>
    <property type="project" value="InterPro"/>
</dbReference>
<comment type="similarity">
    <text evidence="7">Belongs to the bacterial reverse transcriptase family.</text>
</comment>
<dbReference type="InterPro" id="IPR000123">
    <property type="entry name" value="Reverse_transcriptase_msDNA"/>
</dbReference>
<evidence type="ECO:0000256" key="1">
    <source>
        <dbReference type="ARBA" id="ARBA00022679"/>
    </source>
</evidence>
<dbReference type="eggNOG" id="COG3344">
    <property type="taxonomic scope" value="Bacteria"/>
</dbReference>
<dbReference type="AlphaFoldDB" id="A0A060RDL6"/>
<feature type="domain" description="Reverse transcriptase" evidence="8">
    <location>
        <begin position="52"/>
        <end position="224"/>
    </location>
</feature>
<keyword evidence="2 9" id="KW-0548">Nucleotidyltransferase</keyword>
<dbReference type="CDD" id="cd03487">
    <property type="entry name" value="RT_Bac_retron_II"/>
    <property type="match status" value="1"/>
</dbReference>
<dbReference type="InterPro" id="IPR000477">
    <property type="entry name" value="RT_dom"/>
</dbReference>
<dbReference type="InterPro" id="IPR043502">
    <property type="entry name" value="DNA/RNA_pol_sf"/>
</dbReference>
<dbReference type="HOGENOM" id="CLU_028398_3_0_10"/>
<evidence type="ECO:0000313" key="10">
    <source>
        <dbReference type="Proteomes" id="UP000027616"/>
    </source>
</evidence>
<dbReference type="GO" id="GO:0051607">
    <property type="term" value="P:defense response to virus"/>
    <property type="evidence" value="ECO:0007669"/>
    <property type="project" value="UniProtKB-KW"/>
</dbReference>
<dbReference type="EC" id="2.7.7.49" evidence="9"/>
<evidence type="ECO:0000256" key="4">
    <source>
        <dbReference type="ARBA" id="ARBA00022842"/>
    </source>
</evidence>
<dbReference type="GO" id="GO:0046872">
    <property type="term" value="F:metal ion binding"/>
    <property type="evidence" value="ECO:0007669"/>
    <property type="project" value="UniProtKB-KW"/>
</dbReference>
<keyword evidence="3" id="KW-0479">Metal-binding</keyword>
<gene>
    <name evidence="9" type="ORF">BN938_1834</name>
</gene>
<accession>A0A060RDL6</accession>
<evidence type="ECO:0000256" key="7">
    <source>
        <dbReference type="ARBA" id="ARBA00034120"/>
    </source>
</evidence>
<dbReference type="KEGG" id="rbc:BN938_1834"/>
<keyword evidence="5 9" id="KW-0695">RNA-directed DNA polymerase</keyword>